<dbReference type="Gene3D" id="3.40.1190.20">
    <property type="match status" value="1"/>
</dbReference>
<evidence type="ECO:0000256" key="2">
    <source>
        <dbReference type="SAM" id="MobiDB-lite"/>
    </source>
</evidence>
<accession>A0AA43QNN7</accession>
<sequence>MPPFGPTSGSQDLAVPRSSPPVQPKVEDPMVVVAGSLAIDLACDLQSSRSASPTTGPALGTSNPAVIRQGVGGVGRNLAMALHFLNVPTRLCSRVGRDIAGSVALDMMQKEGLDSLGVRVSDNESQTAKYVAVNDENKDLVMAVADMHILEEEPWTEVANPDRVDMLKHWADCRPQWLVVDANWSPETLRTWMKAGRALGARVALEPVSVAKSQSLFANLSRIQQDDLHCFPDNALDIASPNALELAAMHEAAANAGCFEREEWFHVVNSFALSNTGSRQRLEQLTSKDLVDQGIPQQSVKLLPFIPCIVTTLGEKGVLLTQLLHASDERLRSQTAAPYLLSRPLDEDGDTGGIYMRLFPPSEKVPRESVVSTNGAGDTWLGILIAALAVSPAARIEDVIDLAQKGSVMTLKSTQAVSEQIRDLRNAIWGDQRVFH</sequence>
<dbReference type="GO" id="GO:0046872">
    <property type="term" value="F:metal ion binding"/>
    <property type="evidence" value="ECO:0007669"/>
    <property type="project" value="UniProtKB-KW"/>
</dbReference>
<dbReference type="GO" id="GO:0016798">
    <property type="term" value="F:hydrolase activity, acting on glycosyl bonds"/>
    <property type="evidence" value="ECO:0007669"/>
    <property type="project" value="TreeGrafter"/>
</dbReference>
<name>A0AA43QNN7_9LECA</name>
<keyword evidence="1" id="KW-0479">Metal-binding</keyword>
<dbReference type="Proteomes" id="UP001161017">
    <property type="component" value="Unassembled WGS sequence"/>
</dbReference>
<evidence type="ECO:0000313" key="5">
    <source>
        <dbReference type="Proteomes" id="UP001161017"/>
    </source>
</evidence>
<feature type="domain" description="Carbohydrate kinase PfkB" evidence="3">
    <location>
        <begin position="30"/>
        <end position="253"/>
    </location>
</feature>
<dbReference type="EMBL" id="JAPUFD010000010">
    <property type="protein sequence ID" value="MDI1489807.1"/>
    <property type="molecule type" value="Genomic_DNA"/>
</dbReference>
<dbReference type="PANTHER" id="PTHR42909">
    <property type="entry name" value="ZGC:136858"/>
    <property type="match status" value="1"/>
</dbReference>
<proteinExistence type="predicted"/>
<organism evidence="4 5">
    <name type="scientific">Ramalina farinacea</name>
    <dbReference type="NCBI Taxonomy" id="258253"/>
    <lineage>
        <taxon>Eukaryota</taxon>
        <taxon>Fungi</taxon>
        <taxon>Dikarya</taxon>
        <taxon>Ascomycota</taxon>
        <taxon>Pezizomycotina</taxon>
        <taxon>Lecanoromycetes</taxon>
        <taxon>OSLEUM clade</taxon>
        <taxon>Lecanoromycetidae</taxon>
        <taxon>Lecanorales</taxon>
        <taxon>Lecanorineae</taxon>
        <taxon>Ramalinaceae</taxon>
        <taxon>Ramalina</taxon>
    </lineage>
</organism>
<dbReference type="GO" id="GO:0005737">
    <property type="term" value="C:cytoplasm"/>
    <property type="evidence" value="ECO:0007669"/>
    <property type="project" value="TreeGrafter"/>
</dbReference>
<dbReference type="SUPFAM" id="SSF53613">
    <property type="entry name" value="Ribokinase-like"/>
    <property type="match status" value="1"/>
</dbReference>
<dbReference type="InterPro" id="IPR029056">
    <property type="entry name" value="Ribokinase-like"/>
</dbReference>
<reference evidence="4" key="1">
    <citation type="journal article" date="2023" name="Genome Biol. Evol.">
        <title>First Whole Genome Sequence and Flow Cytometry Genome Size Data for the Lichen-Forming Fungus Ramalina farinacea (Ascomycota).</title>
        <authorList>
            <person name="Llewellyn T."/>
            <person name="Mian S."/>
            <person name="Hill R."/>
            <person name="Leitch I.J."/>
            <person name="Gaya E."/>
        </authorList>
    </citation>
    <scope>NUCLEOTIDE SEQUENCE</scope>
    <source>
        <strain evidence="4">LIQ254RAFAR</strain>
    </source>
</reference>
<keyword evidence="5" id="KW-1185">Reference proteome</keyword>
<dbReference type="AlphaFoldDB" id="A0AA43QNN7"/>
<dbReference type="PANTHER" id="PTHR42909:SF1">
    <property type="entry name" value="CARBOHYDRATE KINASE PFKB DOMAIN-CONTAINING PROTEIN"/>
    <property type="match status" value="1"/>
</dbReference>
<gene>
    <name evidence="4" type="ORF">OHK93_001005</name>
</gene>
<feature type="region of interest" description="Disordered" evidence="2">
    <location>
        <begin position="1"/>
        <end position="25"/>
    </location>
</feature>
<dbReference type="Pfam" id="PF00294">
    <property type="entry name" value="PfkB"/>
    <property type="match status" value="1"/>
</dbReference>
<evidence type="ECO:0000313" key="4">
    <source>
        <dbReference type="EMBL" id="MDI1489807.1"/>
    </source>
</evidence>
<protein>
    <recommendedName>
        <fullName evidence="3">Carbohydrate kinase PfkB domain-containing protein</fullName>
    </recommendedName>
</protein>
<dbReference type="GO" id="GO:0004730">
    <property type="term" value="F:pseudouridylate synthase activity"/>
    <property type="evidence" value="ECO:0007669"/>
    <property type="project" value="TreeGrafter"/>
</dbReference>
<dbReference type="CDD" id="cd01941">
    <property type="entry name" value="YeiC_kinase_like"/>
    <property type="match status" value="1"/>
</dbReference>
<evidence type="ECO:0000259" key="3">
    <source>
        <dbReference type="Pfam" id="PF00294"/>
    </source>
</evidence>
<evidence type="ECO:0000256" key="1">
    <source>
        <dbReference type="ARBA" id="ARBA00022723"/>
    </source>
</evidence>
<comment type="caution">
    <text evidence="4">The sequence shown here is derived from an EMBL/GenBank/DDBJ whole genome shotgun (WGS) entry which is preliminary data.</text>
</comment>
<dbReference type="InterPro" id="IPR011611">
    <property type="entry name" value="PfkB_dom"/>
</dbReference>